<dbReference type="Gene3D" id="1.10.10.10">
    <property type="entry name" value="Winged helix-like DNA-binding domain superfamily/Winged helix DNA-binding domain"/>
    <property type="match status" value="1"/>
</dbReference>
<evidence type="ECO:0000313" key="16">
    <source>
        <dbReference type="Proteomes" id="UP001176517"/>
    </source>
</evidence>
<evidence type="ECO:0000256" key="2">
    <source>
        <dbReference type="ARBA" id="ARBA00010107"/>
    </source>
</evidence>
<dbReference type="GO" id="GO:0004402">
    <property type="term" value="F:histone acetyltransferase activity"/>
    <property type="evidence" value="ECO:0007669"/>
    <property type="project" value="InterPro"/>
</dbReference>
<dbReference type="InterPro" id="IPR050603">
    <property type="entry name" value="MYST_HAT"/>
</dbReference>
<evidence type="ECO:0000259" key="14">
    <source>
        <dbReference type="PROSITE" id="PS51726"/>
    </source>
</evidence>
<keyword evidence="5" id="KW-0479">Metal-binding</keyword>
<feature type="compositionally biased region" description="Low complexity" evidence="13">
    <location>
        <begin position="669"/>
        <end position="680"/>
    </location>
</feature>
<dbReference type="Gene3D" id="3.30.60.60">
    <property type="entry name" value="N-acetyl transferase-like"/>
    <property type="match status" value="1"/>
</dbReference>
<evidence type="ECO:0000256" key="10">
    <source>
        <dbReference type="ARBA" id="ARBA00023242"/>
    </source>
</evidence>
<feature type="compositionally biased region" description="Acidic residues" evidence="13">
    <location>
        <begin position="744"/>
        <end position="754"/>
    </location>
</feature>
<dbReference type="SUPFAM" id="SSF55729">
    <property type="entry name" value="Acyl-CoA N-acyltransferases (Nat)"/>
    <property type="match status" value="1"/>
</dbReference>
<comment type="catalytic activity">
    <reaction evidence="12">
        <text>L-lysyl-[protein] + acetyl-CoA = N(6)-acetyl-L-lysyl-[protein] + CoA + H(+)</text>
        <dbReference type="Rhea" id="RHEA:45948"/>
        <dbReference type="Rhea" id="RHEA-COMP:9752"/>
        <dbReference type="Rhea" id="RHEA-COMP:10731"/>
        <dbReference type="ChEBI" id="CHEBI:15378"/>
        <dbReference type="ChEBI" id="CHEBI:29969"/>
        <dbReference type="ChEBI" id="CHEBI:57287"/>
        <dbReference type="ChEBI" id="CHEBI:57288"/>
        <dbReference type="ChEBI" id="CHEBI:61930"/>
        <dbReference type="EC" id="2.3.1.48"/>
    </reaction>
</comment>
<evidence type="ECO:0000256" key="13">
    <source>
        <dbReference type="SAM" id="MobiDB-lite"/>
    </source>
</evidence>
<feature type="region of interest" description="Disordered" evidence="13">
    <location>
        <begin position="575"/>
        <end position="942"/>
    </location>
</feature>
<feature type="compositionally biased region" description="Low complexity" evidence="13">
    <location>
        <begin position="633"/>
        <end position="654"/>
    </location>
</feature>
<dbReference type="InterPro" id="IPR016181">
    <property type="entry name" value="Acyl_CoA_acyltransferase"/>
</dbReference>
<evidence type="ECO:0000256" key="4">
    <source>
        <dbReference type="ARBA" id="ARBA00022679"/>
    </source>
</evidence>
<feature type="region of interest" description="Disordered" evidence="13">
    <location>
        <begin position="413"/>
        <end position="469"/>
    </location>
</feature>
<gene>
    <name evidence="15" type="primary">SAS3</name>
    <name evidence="15" type="ORF">OC846_000917</name>
</gene>
<dbReference type="FunFam" id="3.40.630.30:FF:000001">
    <property type="entry name" value="Histone acetyltransferase"/>
    <property type="match status" value="1"/>
</dbReference>
<reference evidence="15" key="1">
    <citation type="journal article" date="2023" name="PhytoFront">
        <title>Draft Genome Resources of Seven Strains of Tilletia horrida, Causal Agent of Kernel Smut of Rice.</title>
        <authorList>
            <person name="Khanal S."/>
            <person name="Antony Babu S."/>
            <person name="Zhou X.G."/>
        </authorList>
    </citation>
    <scope>NUCLEOTIDE SEQUENCE</scope>
    <source>
        <strain evidence="15">TX6</strain>
    </source>
</reference>
<dbReference type="Pfam" id="PF17772">
    <property type="entry name" value="zf-MYST"/>
    <property type="match status" value="1"/>
</dbReference>
<keyword evidence="16" id="KW-1185">Reference proteome</keyword>
<feature type="active site" description="Proton donor/acceptor" evidence="11">
    <location>
        <position position="352"/>
    </location>
</feature>
<feature type="compositionally biased region" description="Basic and acidic residues" evidence="13">
    <location>
        <begin position="71"/>
        <end position="93"/>
    </location>
</feature>
<dbReference type="GO" id="GO:0003682">
    <property type="term" value="F:chromatin binding"/>
    <property type="evidence" value="ECO:0007669"/>
    <property type="project" value="TreeGrafter"/>
</dbReference>
<evidence type="ECO:0000256" key="12">
    <source>
        <dbReference type="RuleBase" id="RU361211"/>
    </source>
</evidence>
<dbReference type="GO" id="GO:0031507">
    <property type="term" value="P:heterochromatin formation"/>
    <property type="evidence" value="ECO:0007669"/>
    <property type="project" value="UniProtKB-ARBA"/>
</dbReference>
<dbReference type="InterPro" id="IPR036388">
    <property type="entry name" value="WH-like_DNA-bd_sf"/>
</dbReference>
<dbReference type="GO" id="GO:0003712">
    <property type="term" value="F:transcription coregulator activity"/>
    <property type="evidence" value="ECO:0007669"/>
    <property type="project" value="TreeGrafter"/>
</dbReference>
<evidence type="ECO:0000313" key="15">
    <source>
        <dbReference type="EMBL" id="KAK0556729.1"/>
    </source>
</evidence>
<protein>
    <recommendedName>
        <fullName evidence="3 12">Histone acetyltransferase</fullName>
        <ecNumber evidence="3 12">2.3.1.48</ecNumber>
    </recommendedName>
</protein>
<evidence type="ECO:0000256" key="11">
    <source>
        <dbReference type="PIRSR" id="PIRSR602717-51"/>
    </source>
</evidence>
<proteinExistence type="inferred from homology"/>
<dbReference type="InterPro" id="IPR040706">
    <property type="entry name" value="Zf-MYST"/>
</dbReference>
<evidence type="ECO:0000256" key="8">
    <source>
        <dbReference type="ARBA" id="ARBA00022853"/>
    </source>
</evidence>
<keyword evidence="8" id="KW-0156">Chromatin regulator</keyword>
<keyword evidence="7" id="KW-0862">Zinc</keyword>
<dbReference type="PANTHER" id="PTHR10615">
    <property type="entry name" value="HISTONE ACETYLTRANSFERASE"/>
    <property type="match status" value="1"/>
</dbReference>
<evidence type="ECO:0000256" key="5">
    <source>
        <dbReference type="ARBA" id="ARBA00022723"/>
    </source>
</evidence>
<dbReference type="GO" id="GO:0008270">
    <property type="term" value="F:zinc ion binding"/>
    <property type="evidence" value="ECO:0007669"/>
    <property type="project" value="UniProtKB-KW"/>
</dbReference>
<name>A0AAN6JTF2_9BASI</name>
<evidence type="ECO:0000256" key="9">
    <source>
        <dbReference type="ARBA" id="ARBA00022990"/>
    </source>
</evidence>
<feature type="compositionally biased region" description="Polar residues" evidence="13">
    <location>
        <begin position="690"/>
        <end position="701"/>
    </location>
</feature>
<keyword evidence="6" id="KW-0863">Zinc-finger</keyword>
<dbReference type="Gene3D" id="3.40.630.30">
    <property type="match status" value="1"/>
</dbReference>
<feature type="compositionally biased region" description="Polar residues" evidence="13">
    <location>
        <begin position="858"/>
        <end position="868"/>
    </location>
</feature>
<dbReference type="InterPro" id="IPR002717">
    <property type="entry name" value="HAT_MYST-type"/>
</dbReference>
<feature type="domain" description="MYST-type HAT" evidence="14">
    <location>
        <begin position="178"/>
        <end position="506"/>
    </location>
</feature>
<evidence type="ECO:0000256" key="1">
    <source>
        <dbReference type="ARBA" id="ARBA00004123"/>
    </source>
</evidence>
<dbReference type="PROSITE" id="PS51726">
    <property type="entry name" value="MYST_HAT"/>
    <property type="match status" value="1"/>
</dbReference>
<evidence type="ECO:0000256" key="3">
    <source>
        <dbReference type="ARBA" id="ARBA00013184"/>
    </source>
</evidence>
<dbReference type="FunFam" id="3.30.60.60:FF:000001">
    <property type="entry name" value="Histone acetyltransferase"/>
    <property type="match status" value="1"/>
</dbReference>
<organism evidence="15 16">
    <name type="scientific">Tilletia horrida</name>
    <dbReference type="NCBI Taxonomy" id="155126"/>
    <lineage>
        <taxon>Eukaryota</taxon>
        <taxon>Fungi</taxon>
        <taxon>Dikarya</taxon>
        <taxon>Basidiomycota</taxon>
        <taxon>Ustilaginomycotina</taxon>
        <taxon>Exobasidiomycetes</taxon>
        <taxon>Tilletiales</taxon>
        <taxon>Tilletiaceae</taxon>
        <taxon>Tilletia</taxon>
    </lineage>
</organism>
<sequence length="942" mass="101418">MREYTDLFEFSPTPPPMPFPAQKGKQKADPPLRNMPLPETTTAFDAVDAPDESSESDEDVFGGILSEQDADTSKTRPGPDDKERFERSRKTAELKLGGGLPQLPTVVSASGRTLKATTTYGSPVPSTVLAPGGALRNHRSTNDLAAFSASQPVASTSAHTLNAPATPLPKGMSGAESGSALPIKCIRFGEFDIDTWYQAPYPEEYSLVPDGRLWMCEFCLKYMKSRFMASRHRMKCKMRHPPGDEIYRDGNVSVFEVDGRKNKNLCLLAKMFLDHKTLYYDVEPFLFYVVTEVDELGAHFVGYFSKEKRSPLNYNLSCIMTLPIRQRKGWGNFLIDFSYLLGRKEGRLGSPEKPLSDLGLLSYKKYWTIAVFKYLRTSVGDITLEDISKATGMTVEDVYYVLREADMITITSSNTGKHRAPATSKYKSRDGNSASSSARGRKSQGRDRTDSETHASQPEVKSKSDQNAVPEGYRIHFDRHYVHLEVESFEKKGYTQIKPELLKWTPFLVNRTVPGATPLGGAGFPDDNVLTDGATSQAMLALGSNSTSNLTSLEAQLAESYERAEVEAAVPLAVARGPSPDKTALSVGEMSNHKAGSPKRKRPRSSSTVQKPPRPRKVLISGDDGDGPKVIVPVSKPAPARRSSRPSTSRWKSVLPDESDDDDGDDEASVVATSRSAVVVNGSAEAPIEVQSNGSGDSVQAISPPPEAIPAQKAEALPKGGGGEGQESNPTGPRSPGAISESSMDAEGESDDDLFGPAPALNATRSHLNSSTMLNGTGMVHPADSSENMGSNVSSVHATKTVPAPAPKRLFMTSVDIPVRNGVRVISAEKPSSSSSATVSPPIVPASAKHKLEPSNGPRVSNGSSDSSKGPPESVKWPPASLDPDDPMHSSSSPLPAKISDTRIRRPVPILPPTHPHLAYVPASDNEGGDEDAEGSDIDVDM</sequence>
<feature type="compositionally biased region" description="Low complexity" evidence="13">
    <location>
        <begin position="825"/>
        <end position="847"/>
    </location>
</feature>
<dbReference type="GO" id="GO:0006357">
    <property type="term" value="P:regulation of transcription by RNA polymerase II"/>
    <property type="evidence" value="ECO:0007669"/>
    <property type="project" value="TreeGrafter"/>
</dbReference>
<feature type="region of interest" description="Disordered" evidence="13">
    <location>
        <begin position="1"/>
        <end position="98"/>
    </location>
</feature>
<dbReference type="GO" id="GO:0005634">
    <property type="term" value="C:nucleus"/>
    <property type="evidence" value="ECO:0007669"/>
    <property type="project" value="UniProtKB-SubCell"/>
</dbReference>
<evidence type="ECO:0000256" key="6">
    <source>
        <dbReference type="ARBA" id="ARBA00022771"/>
    </source>
</evidence>
<dbReference type="PANTHER" id="PTHR10615:SF161">
    <property type="entry name" value="HISTONE ACETYLTRANSFERASE KAT7"/>
    <property type="match status" value="1"/>
</dbReference>
<evidence type="ECO:0000256" key="7">
    <source>
        <dbReference type="ARBA" id="ARBA00022833"/>
    </source>
</evidence>
<feature type="compositionally biased region" description="Polar residues" evidence="13">
    <location>
        <begin position="763"/>
        <end position="775"/>
    </location>
</feature>
<dbReference type="EMBL" id="JAPDMZ010000011">
    <property type="protein sequence ID" value="KAK0556729.1"/>
    <property type="molecule type" value="Genomic_DNA"/>
</dbReference>
<dbReference type="AlphaFoldDB" id="A0AAN6JTF2"/>
<accession>A0AAN6JTF2</accession>
<feature type="compositionally biased region" description="Acidic residues" evidence="13">
    <location>
        <begin position="927"/>
        <end position="942"/>
    </location>
</feature>
<comment type="caution">
    <text evidence="15">The sequence shown here is derived from an EMBL/GenBank/DDBJ whole genome shotgun (WGS) entry which is preliminary data.</text>
</comment>
<keyword evidence="10 12" id="KW-0539">Nucleus</keyword>
<dbReference type="EC" id="2.3.1.48" evidence="3 12"/>
<feature type="compositionally biased region" description="Basic and acidic residues" evidence="13">
    <location>
        <begin position="444"/>
        <end position="453"/>
    </location>
</feature>
<feature type="compositionally biased region" description="Acidic residues" evidence="13">
    <location>
        <begin position="48"/>
        <end position="60"/>
    </location>
</feature>
<feature type="compositionally biased region" description="Polar residues" evidence="13">
    <location>
        <begin position="785"/>
        <end position="798"/>
    </location>
</feature>
<feature type="compositionally biased region" description="Acidic residues" evidence="13">
    <location>
        <begin position="657"/>
        <end position="668"/>
    </location>
</feature>
<keyword evidence="4 15" id="KW-0808">Transferase</keyword>
<dbReference type="Proteomes" id="UP001176517">
    <property type="component" value="Unassembled WGS sequence"/>
</dbReference>
<keyword evidence="9" id="KW-0007">Acetylation</keyword>
<comment type="subcellular location">
    <subcellularLocation>
        <location evidence="1 12">Nucleus</location>
    </subcellularLocation>
</comment>
<dbReference type="GO" id="GO:1990467">
    <property type="term" value="C:NuA3a histone acetyltransferase complex"/>
    <property type="evidence" value="ECO:0007669"/>
    <property type="project" value="TreeGrafter"/>
</dbReference>
<dbReference type="Pfam" id="PF01853">
    <property type="entry name" value="MOZ_SAS"/>
    <property type="match status" value="1"/>
</dbReference>
<comment type="similarity">
    <text evidence="2 12">Belongs to the MYST (SAS/MOZ) family.</text>
</comment>
<keyword evidence="15" id="KW-0012">Acyltransferase</keyword>